<dbReference type="Gene3D" id="3.90.550.10">
    <property type="entry name" value="Spore Coat Polysaccharide Biosynthesis Protein SpsA, Chain A"/>
    <property type="match status" value="1"/>
</dbReference>
<dbReference type="Pfam" id="PF09837">
    <property type="entry name" value="DUF2064"/>
    <property type="match status" value="1"/>
</dbReference>
<dbReference type="KEGG" id="fms:M1R53_06390"/>
<dbReference type="EMBL" id="CP096649">
    <property type="protein sequence ID" value="UQK58862.1"/>
    <property type="molecule type" value="Genomic_DNA"/>
</dbReference>
<dbReference type="InterPro" id="IPR018641">
    <property type="entry name" value="Trfase_1_rSAM/seldom-assoc"/>
</dbReference>
<evidence type="ECO:0000313" key="2">
    <source>
        <dbReference type="Proteomes" id="UP000831151"/>
    </source>
</evidence>
<sequence length="238" mass="27586">MKNLLIIFTRVPIEGHTKTRLEDFLSKKDIVLFHKNLIKRLISDVKSQEWDLEVHVTPFEKVNILKEFLPNERYKAQADANLFEKMEIAIDTALKTYDKVAIIGSDIYDISAKDIKNAFDALDDNDIVFNPSSDGGYSLVASKINLKGKLNIDFINKSMILDETIKNSNSSRIKCLRIIDDIDTKEDLLYNYFGKNVEFLSEDEIILDGKKIRLDEKIFHDLININNWRNNNEEKNNI</sequence>
<gene>
    <name evidence="1" type="ORF">M1R53_06390</name>
</gene>
<accession>A0A9E7DJB7</accession>
<keyword evidence="2" id="KW-1185">Reference proteome</keyword>
<organism evidence="1 2">
    <name type="scientific">Fenollaria massiliensis</name>
    <dbReference type="NCBI Taxonomy" id="938288"/>
    <lineage>
        <taxon>Bacteria</taxon>
        <taxon>Bacillati</taxon>
        <taxon>Bacillota</taxon>
        <taxon>Clostridia</taxon>
        <taxon>Eubacteriales</taxon>
        <taxon>Fenollaria</taxon>
    </lineage>
</organism>
<dbReference type="InterPro" id="IPR029044">
    <property type="entry name" value="Nucleotide-diphossugar_trans"/>
</dbReference>
<dbReference type="Proteomes" id="UP000831151">
    <property type="component" value="Chromosome"/>
</dbReference>
<evidence type="ECO:0000313" key="1">
    <source>
        <dbReference type="EMBL" id="UQK58862.1"/>
    </source>
</evidence>
<dbReference type="RefSeq" id="WP_249242413.1">
    <property type="nucleotide sequence ID" value="NZ_CP096649.1"/>
</dbReference>
<dbReference type="PANTHER" id="PTHR36529">
    <property type="entry name" value="SLL1095 PROTEIN"/>
    <property type="match status" value="1"/>
</dbReference>
<dbReference type="AlphaFoldDB" id="A0A9E7DJB7"/>
<reference evidence="1" key="1">
    <citation type="submission" date="2022-04" db="EMBL/GenBank/DDBJ databases">
        <title>Complete genome sequences of Ezakiella coagulans and Fenollaria massiliensis.</title>
        <authorList>
            <person name="France M.T."/>
            <person name="Clifford J."/>
            <person name="Narina S."/>
            <person name="Rutt L."/>
            <person name="Ravel J."/>
        </authorList>
    </citation>
    <scope>NUCLEOTIDE SEQUENCE</scope>
    <source>
        <strain evidence="1">C0061C2</strain>
    </source>
</reference>
<protein>
    <submittedName>
        <fullName evidence="1">Glycosyltransferase</fullName>
    </submittedName>
</protein>
<name>A0A9E7DJB7_9FIRM</name>
<dbReference type="SUPFAM" id="SSF53448">
    <property type="entry name" value="Nucleotide-diphospho-sugar transferases"/>
    <property type="match status" value="1"/>
</dbReference>
<proteinExistence type="predicted"/>
<dbReference type="PANTHER" id="PTHR36529:SF1">
    <property type="entry name" value="GLYCOSYLTRANSFERASE"/>
    <property type="match status" value="1"/>
</dbReference>